<evidence type="ECO:0000256" key="14">
    <source>
        <dbReference type="SAM" id="Phobius"/>
    </source>
</evidence>
<dbReference type="InterPro" id="IPR050398">
    <property type="entry name" value="HssS/ArlS-like"/>
</dbReference>
<comment type="subcellular location">
    <subcellularLocation>
        <location evidence="2">Cell membrane</location>
        <topology evidence="2">Multi-pass membrane protein</topology>
    </subcellularLocation>
</comment>
<reference evidence="17" key="2">
    <citation type="submission" date="2010-03" db="EMBL/GenBank/DDBJ databases">
        <authorList>
            <person name="Pajon A."/>
        </authorList>
    </citation>
    <scope>NUCLEOTIDE SEQUENCE</scope>
    <source>
        <strain evidence="17">Type strain: 18P13</strain>
    </source>
</reference>
<evidence type="ECO:0000256" key="7">
    <source>
        <dbReference type="ARBA" id="ARBA00022692"/>
    </source>
</evidence>
<sequence>MKKSIFSRYFYLGTIITFFFAALLGSLVLLWADGRYEDEKREQAANMAHLMITETRENYSRYGNVDTPQIHSQFSYYALTYNVSCYLFDENGACLLRSDYADGSIRLSDSLMNSVQRKPTFQVNQFTGLTQELSVCYIEHFQLYDTDQEHGAYLALVYPAEQLTSFSKELFFVLVIGLMAVTVLAAIVFYFNTRHMLKPVKEITKAAERYADGDFSFKPDVADAGELTYLAMTMGRMADFIDSNEKNRKSFVSNVSHELRTPMTTISGFVDGILDGTIPPEQQQGYLRRISGEVKRLSRLVSSMLNISKFEEGGMELKLVPVELTGLLISTLFMFEQKIEARQIQVCGLEDCPRAEVQADKDLMQQVFYNLIENAVKFTPRNGELTFSVMPQGEQCQVVIRNTGEGLSEEELSNVFNRFYKTDESRSKDTTGVGLGLSIVSRIIRLHNGNIMVKSVKGDYTEFVITLPVKGKKQLPPKERKD</sequence>
<feature type="domain" description="HAMP" evidence="16">
    <location>
        <begin position="194"/>
        <end position="246"/>
    </location>
</feature>
<comment type="catalytic activity">
    <reaction evidence="1">
        <text>ATP + protein L-histidine = ADP + protein N-phospho-L-histidine.</text>
        <dbReference type="EC" id="2.7.13.3"/>
    </reaction>
</comment>
<dbReference type="Pfam" id="PF00672">
    <property type="entry name" value="HAMP"/>
    <property type="match status" value="1"/>
</dbReference>
<keyword evidence="7 14" id="KW-0812">Transmembrane</keyword>
<keyword evidence="12" id="KW-0902">Two-component regulatory system</keyword>
<feature type="transmembrane region" description="Helical" evidence="14">
    <location>
        <begin position="9"/>
        <end position="32"/>
    </location>
</feature>
<dbReference type="EMBL" id="FP929052">
    <property type="protein sequence ID" value="CBL16725.1"/>
    <property type="molecule type" value="Genomic_DNA"/>
</dbReference>
<keyword evidence="13 14" id="KW-0472">Membrane</keyword>
<dbReference type="FunFam" id="1.10.287.130:FF:000001">
    <property type="entry name" value="Two-component sensor histidine kinase"/>
    <property type="match status" value="1"/>
</dbReference>
<evidence type="ECO:0000259" key="15">
    <source>
        <dbReference type="PROSITE" id="PS50109"/>
    </source>
</evidence>
<dbReference type="PANTHER" id="PTHR45528">
    <property type="entry name" value="SENSOR HISTIDINE KINASE CPXA"/>
    <property type="match status" value="1"/>
</dbReference>
<dbReference type="PROSITE" id="PS50109">
    <property type="entry name" value="HIS_KIN"/>
    <property type="match status" value="1"/>
</dbReference>
<evidence type="ECO:0000256" key="1">
    <source>
        <dbReference type="ARBA" id="ARBA00000085"/>
    </source>
</evidence>
<keyword evidence="5" id="KW-0597">Phosphoprotein</keyword>
<evidence type="ECO:0000256" key="6">
    <source>
        <dbReference type="ARBA" id="ARBA00022679"/>
    </source>
</evidence>
<dbReference type="RefSeq" id="WP_015557632.1">
    <property type="nucleotide sequence ID" value="NC_021039.1"/>
</dbReference>
<dbReference type="CDD" id="cd00082">
    <property type="entry name" value="HisKA"/>
    <property type="match status" value="1"/>
</dbReference>
<evidence type="ECO:0000256" key="3">
    <source>
        <dbReference type="ARBA" id="ARBA00012438"/>
    </source>
</evidence>
<evidence type="ECO:0000256" key="13">
    <source>
        <dbReference type="ARBA" id="ARBA00023136"/>
    </source>
</evidence>
<evidence type="ECO:0000256" key="11">
    <source>
        <dbReference type="ARBA" id="ARBA00022989"/>
    </source>
</evidence>
<dbReference type="EC" id="2.7.13.3" evidence="3"/>
<dbReference type="GO" id="GO:0000155">
    <property type="term" value="F:phosphorelay sensor kinase activity"/>
    <property type="evidence" value="ECO:0007669"/>
    <property type="project" value="InterPro"/>
</dbReference>
<dbReference type="InterPro" id="IPR036097">
    <property type="entry name" value="HisK_dim/P_sf"/>
</dbReference>
<dbReference type="GeneID" id="83157073"/>
<protein>
    <recommendedName>
        <fullName evidence="3">histidine kinase</fullName>
        <ecNumber evidence="3">2.7.13.3</ecNumber>
    </recommendedName>
</protein>
<dbReference type="InterPro" id="IPR003594">
    <property type="entry name" value="HATPase_dom"/>
</dbReference>
<evidence type="ECO:0000256" key="4">
    <source>
        <dbReference type="ARBA" id="ARBA00022475"/>
    </source>
</evidence>
<keyword evidence="9 17" id="KW-0418">Kinase</keyword>
<dbReference type="SUPFAM" id="SSF47384">
    <property type="entry name" value="Homodimeric domain of signal transducing histidine kinase"/>
    <property type="match status" value="1"/>
</dbReference>
<dbReference type="KEGG" id="rch:RUM_04970"/>
<evidence type="ECO:0000256" key="2">
    <source>
        <dbReference type="ARBA" id="ARBA00004651"/>
    </source>
</evidence>
<dbReference type="SUPFAM" id="SSF158472">
    <property type="entry name" value="HAMP domain-like"/>
    <property type="match status" value="1"/>
</dbReference>
<dbReference type="Proteomes" id="UP000007054">
    <property type="component" value="Chromosome"/>
</dbReference>
<dbReference type="AlphaFoldDB" id="D4LAT0"/>
<dbReference type="SMART" id="SM00388">
    <property type="entry name" value="HisKA"/>
    <property type="match status" value="1"/>
</dbReference>
<evidence type="ECO:0000256" key="10">
    <source>
        <dbReference type="ARBA" id="ARBA00022840"/>
    </source>
</evidence>
<feature type="transmembrane region" description="Helical" evidence="14">
    <location>
        <begin position="170"/>
        <end position="191"/>
    </location>
</feature>
<accession>D4LAT0</accession>
<dbReference type="STRING" id="213810.RUM_04970"/>
<dbReference type="Gene3D" id="6.10.340.10">
    <property type="match status" value="1"/>
</dbReference>
<dbReference type="SMART" id="SM00387">
    <property type="entry name" value="HATPase_c"/>
    <property type="match status" value="1"/>
</dbReference>
<keyword evidence="6" id="KW-0808">Transferase</keyword>
<evidence type="ECO:0000313" key="17">
    <source>
        <dbReference type="EMBL" id="CBL16725.1"/>
    </source>
</evidence>
<dbReference type="Gene3D" id="3.30.565.10">
    <property type="entry name" value="Histidine kinase-like ATPase, C-terminal domain"/>
    <property type="match status" value="1"/>
</dbReference>
<dbReference type="InterPro" id="IPR003660">
    <property type="entry name" value="HAMP_dom"/>
</dbReference>
<dbReference type="CDD" id="cd06225">
    <property type="entry name" value="HAMP"/>
    <property type="match status" value="1"/>
</dbReference>
<evidence type="ECO:0000313" key="18">
    <source>
        <dbReference type="Proteomes" id="UP000007054"/>
    </source>
</evidence>
<reference evidence="17" key="1">
    <citation type="submission" date="2010-03" db="EMBL/GenBank/DDBJ databases">
        <title>The genome sequence of Ruminococcus sp. 18P13.</title>
        <authorList>
            <consortium name="metaHIT consortium -- http://www.metahit.eu/"/>
            <person name="Pajon A."/>
            <person name="Turner K."/>
            <person name="Parkhill J."/>
            <person name="Bernalier A."/>
        </authorList>
    </citation>
    <scope>NUCLEOTIDE SEQUENCE [LARGE SCALE GENOMIC DNA]</scope>
    <source>
        <strain evidence="17">Type strain: 18P13</strain>
    </source>
</reference>
<gene>
    <name evidence="17" type="ordered locus">RUM_04970</name>
</gene>
<dbReference type="PROSITE" id="PS50885">
    <property type="entry name" value="HAMP"/>
    <property type="match status" value="1"/>
</dbReference>
<dbReference type="OrthoDB" id="9813151at2"/>
<keyword evidence="10" id="KW-0067">ATP-binding</keyword>
<dbReference type="InterPro" id="IPR004358">
    <property type="entry name" value="Sig_transdc_His_kin-like_C"/>
</dbReference>
<dbReference type="HOGENOM" id="CLU_000445_89_6_9"/>
<dbReference type="InterPro" id="IPR036890">
    <property type="entry name" value="HATPase_C_sf"/>
</dbReference>
<keyword evidence="8" id="KW-0547">Nucleotide-binding</keyword>
<name>D4LAT0_RUMC1</name>
<dbReference type="SMART" id="SM00304">
    <property type="entry name" value="HAMP"/>
    <property type="match status" value="1"/>
</dbReference>
<feature type="domain" description="Histidine kinase" evidence="15">
    <location>
        <begin position="254"/>
        <end position="471"/>
    </location>
</feature>
<dbReference type="PANTHER" id="PTHR45528:SF1">
    <property type="entry name" value="SENSOR HISTIDINE KINASE CPXA"/>
    <property type="match status" value="1"/>
</dbReference>
<dbReference type="Pfam" id="PF00512">
    <property type="entry name" value="HisKA"/>
    <property type="match status" value="1"/>
</dbReference>
<dbReference type="BioCyc" id="RCHA213810:RUM_RS11885-MONOMER"/>
<evidence type="ECO:0000259" key="16">
    <source>
        <dbReference type="PROSITE" id="PS50885"/>
    </source>
</evidence>
<dbReference type="InterPro" id="IPR005467">
    <property type="entry name" value="His_kinase_dom"/>
</dbReference>
<dbReference type="GO" id="GO:0005524">
    <property type="term" value="F:ATP binding"/>
    <property type="evidence" value="ECO:0007669"/>
    <property type="project" value="UniProtKB-KW"/>
</dbReference>
<keyword evidence="11 14" id="KW-1133">Transmembrane helix</keyword>
<dbReference type="GO" id="GO:0005886">
    <property type="term" value="C:plasma membrane"/>
    <property type="evidence" value="ECO:0007669"/>
    <property type="project" value="UniProtKB-SubCell"/>
</dbReference>
<dbReference type="SUPFAM" id="SSF55874">
    <property type="entry name" value="ATPase domain of HSP90 chaperone/DNA topoisomerase II/histidine kinase"/>
    <property type="match status" value="1"/>
</dbReference>
<evidence type="ECO:0000256" key="9">
    <source>
        <dbReference type="ARBA" id="ARBA00022777"/>
    </source>
</evidence>
<keyword evidence="18" id="KW-1185">Reference proteome</keyword>
<dbReference type="FunFam" id="3.30.565.10:FF:000006">
    <property type="entry name" value="Sensor histidine kinase WalK"/>
    <property type="match status" value="1"/>
</dbReference>
<dbReference type="InterPro" id="IPR003661">
    <property type="entry name" value="HisK_dim/P_dom"/>
</dbReference>
<proteinExistence type="predicted"/>
<evidence type="ECO:0000256" key="8">
    <source>
        <dbReference type="ARBA" id="ARBA00022741"/>
    </source>
</evidence>
<keyword evidence="4" id="KW-1003">Cell membrane</keyword>
<dbReference type="Gene3D" id="1.10.287.130">
    <property type="match status" value="1"/>
</dbReference>
<evidence type="ECO:0000256" key="5">
    <source>
        <dbReference type="ARBA" id="ARBA00022553"/>
    </source>
</evidence>
<dbReference type="Pfam" id="PF02518">
    <property type="entry name" value="HATPase_c"/>
    <property type="match status" value="1"/>
</dbReference>
<dbReference type="PATRIC" id="fig|213810.4.peg.402"/>
<dbReference type="PRINTS" id="PR00344">
    <property type="entry name" value="BCTRLSENSOR"/>
</dbReference>
<organism evidence="17 18">
    <name type="scientific">Ruminococcus champanellensis (strain DSM 18848 / JCM 17042 / KCTC 15320 / 18P13)</name>
    <dbReference type="NCBI Taxonomy" id="213810"/>
    <lineage>
        <taxon>Bacteria</taxon>
        <taxon>Bacillati</taxon>
        <taxon>Bacillota</taxon>
        <taxon>Clostridia</taxon>
        <taxon>Eubacteriales</taxon>
        <taxon>Oscillospiraceae</taxon>
        <taxon>Ruminococcus</taxon>
    </lineage>
</organism>
<evidence type="ECO:0000256" key="12">
    <source>
        <dbReference type="ARBA" id="ARBA00023012"/>
    </source>
</evidence>